<accession>A0AA48HRR6</accession>
<dbReference type="KEGG" id="pmaw:MACH26_30330"/>
<dbReference type="AlphaFoldDB" id="A0AA48HRR6"/>
<name>A0AA48HRR6_9ALTE</name>
<feature type="signal peptide" evidence="1">
    <location>
        <begin position="1"/>
        <end position="22"/>
    </location>
</feature>
<reference evidence="2" key="1">
    <citation type="submission" date="2023-01" db="EMBL/GenBank/DDBJ databases">
        <title>Complete genome sequence of Planctobacterium marinum strain Dej080120_11.</title>
        <authorList>
            <person name="Ueki S."/>
            <person name="Maruyama F."/>
        </authorList>
    </citation>
    <scope>NUCLEOTIDE SEQUENCE</scope>
    <source>
        <strain evidence="2">Dej080120_11</strain>
    </source>
</reference>
<proteinExistence type="predicted"/>
<sequence length="146" mass="17030">MKPFTYVPFVFSFILLVFNVSAVEDQTSWDEKKIISRELDKAFKELLSGNAEKAANILKQTLESSHRISSTEKIEVLGRITEFSYIAKSYDDAVKYGTELFYFLNQFEDKKELQRDLIKRICSSKDWQATKEKYTVLCAENMELID</sequence>
<gene>
    <name evidence="2" type="ORF">MACH26_30330</name>
</gene>
<dbReference type="EMBL" id="AP027272">
    <property type="protein sequence ID" value="BDX07512.1"/>
    <property type="molecule type" value="Genomic_DNA"/>
</dbReference>
<protein>
    <submittedName>
        <fullName evidence="2">Uncharacterized protein</fullName>
    </submittedName>
</protein>
<evidence type="ECO:0000256" key="1">
    <source>
        <dbReference type="SAM" id="SignalP"/>
    </source>
</evidence>
<evidence type="ECO:0000313" key="3">
    <source>
        <dbReference type="Proteomes" id="UP001333710"/>
    </source>
</evidence>
<dbReference type="Proteomes" id="UP001333710">
    <property type="component" value="Chromosome"/>
</dbReference>
<keyword evidence="3" id="KW-1185">Reference proteome</keyword>
<dbReference type="RefSeq" id="WP_338293543.1">
    <property type="nucleotide sequence ID" value="NZ_AP027272.1"/>
</dbReference>
<keyword evidence="1" id="KW-0732">Signal</keyword>
<evidence type="ECO:0000313" key="2">
    <source>
        <dbReference type="EMBL" id="BDX07512.1"/>
    </source>
</evidence>
<feature type="chain" id="PRO_5041396581" evidence="1">
    <location>
        <begin position="23"/>
        <end position="146"/>
    </location>
</feature>
<organism evidence="2 3">
    <name type="scientific">Planctobacterium marinum</name>
    <dbReference type="NCBI Taxonomy" id="1631968"/>
    <lineage>
        <taxon>Bacteria</taxon>
        <taxon>Pseudomonadati</taxon>
        <taxon>Pseudomonadota</taxon>
        <taxon>Gammaproteobacteria</taxon>
        <taxon>Alteromonadales</taxon>
        <taxon>Alteromonadaceae</taxon>
        <taxon>Planctobacterium</taxon>
    </lineage>
</organism>